<gene>
    <name evidence="3" type="ORF">TIFTF001_039356</name>
</gene>
<feature type="chain" id="PRO_5041672023" description="RxLR effector protein" evidence="2">
    <location>
        <begin position="24"/>
        <end position="71"/>
    </location>
</feature>
<accession>A0AA88JFR7</accession>
<organism evidence="3 4">
    <name type="scientific">Ficus carica</name>
    <name type="common">Common fig</name>
    <dbReference type="NCBI Taxonomy" id="3494"/>
    <lineage>
        <taxon>Eukaryota</taxon>
        <taxon>Viridiplantae</taxon>
        <taxon>Streptophyta</taxon>
        <taxon>Embryophyta</taxon>
        <taxon>Tracheophyta</taxon>
        <taxon>Spermatophyta</taxon>
        <taxon>Magnoliopsida</taxon>
        <taxon>eudicotyledons</taxon>
        <taxon>Gunneridae</taxon>
        <taxon>Pentapetalae</taxon>
        <taxon>rosids</taxon>
        <taxon>fabids</taxon>
        <taxon>Rosales</taxon>
        <taxon>Moraceae</taxon>
        <taxon>Ficeae</taxon>
        <taxon>Ficus</taxon>
    </lineage>
</organism>
<evidence type="ECO:0000256" key="1">
    <source>
        <dbReference type="SAM" id="MobiDB-lite"/>
    </source>
</evidence>
<keyword evidence="2" id="KW-0732">Signal</keyword>
<proteinExistence type="predicted"/>
<evidence type="ECO:0008006" key="5">
    <source>
        <dbReference type="Google" id="ProtNLM"/>
    </source>
</evidence>
<dbReference type="PROSITE" id="PS51257">
    <property type="entry name" value="PROKAR_LIPOPROTEIN"/>
    <property type="match status" value="1"/>
</dbReference>
<protein>
    <recommendedName>
        <fullName evidence="5">RxLR effector protein</fullName>
    </recommendedName>
</protein>
<dbReference type="EMBL" id="BTGU01001101">
    <property type="protein sequence ID" value="GMN70311.1"/>
    <property type="molecule type" value="Genomic_DNA"/>
</dbReference>
<keyword evidence="4" id="KW-1185">Reference proteome</keyword>
<sequence length="71" mass="7484">MRTLIVISVALLLAVACLPAANAKPTHTQPVDPEGRKPSDSAAAVIPGGSRRLLETNVVTDYADEESLLKM</sequence>
<evidence type="ECO:0000313" key="4">
    <source>
        <dbReference type="Proteomes" id="UP001187192"/>
    </source>
</evidence>
<comment type="caution">
    <text evidence="3">The sequence shown here is derived from an EMBL/GenBank/DDBJ whole genome shotgun (WGS) entry which is preliminary data.</text>
</comment>
<reference evidence="3" key="1">
    <citation type="submission" date="2023-07" db="EMBL/GenBank/DDBJ databases">
        <title>draft genome sequence of fig (Ficus carica).</title>
        <authorList>
            <person name="Takahashi T."/>
            <person name="Nishimura K."/>
        </authorList>
    </citation>
    <scope>NUCLEOTIDE SEQUENCE</scope>
</reference>
<dbReference type="AlphaFoldDB" id="A0AA88JFR7"/>
<feature type="region of interest" description="Disordered" evidence="1">
    <location>
        <begin position="23"/>
        <end position="46"/>
    </location>
</feature>
<evidence type="ECO:0000256" key="2">
    <source>
        <dbReference type="SAM" id="SignalP"/>
    </source>
</evidence>
<name>A0AA88JFR7_FICCA</name>
<dbReference type="Proteomes" id="UP001187192">
    <property type="component" value="Unassembled WGS sequence"/>
</dbReference>
<evidence type="ECO:0000313" key="3">
    <source>
        <dbReference type="EMBL" id="GMN70311.1"/>
    </source>
</evidence>
<feature type="signal peptide" evidence="2">
    <location>
        <begin position="1"/>
        <end position="23"/>
    </location>
</feature>